<comment type="subcellular location">
    <subcellularLocation>
        <location evidence="9">Cell membrane</location>
        <topology evidence="9">Multi-pass membrane protein</topology>
    </subcellularLocation>
</comment>
<keyword evidence="3 9" id="KW-0645">Protease</keyword>
<evidence type="ECO:0000256" key="8">
    <source>
        <dbReference type="ARBA" id="ARBA00023136"/>
    </source>
</evidence>
<keyword evidence="7 9" id="KW-1133">Transmembrane helix</keyword>
<comment type="similarity">
    <text evidence="1 9 10">Belongs to the peptidase A8 family.</text>
</comment>
<dbReference type="UniPathway" id="UPA00665"/>
<evidence type="ECO:0000313" key="13">
    <source>
        <dbReference type="Proteomes" id="UP000199013"/>
    </source>
</evidence>
<dbReference type="AlphaFoldDB" id="A0A1C3P794"/>
<evidence type="ECO:0000256" key="6">
    <source>
        <dbReference type="ARBA" id="ARBA00022801"/>
    </source>
</evidence>
<comment type="pathway">
    <text evidence="9">Protein modification; lipoprotein biosynthesis (signal peptide cleavage).</text>
</comment>
<feature type="region of interest" description="Disordered" evidence="11">
    <location>
        <begin position="1"/>
        <end position="64"/>
    </location>
</feature>
<name>A0A1C3P794_9ACTN</name>
<evidence type="ECO:0000256" key="1">
    <source>
        <dbReference type="ARBA" id="ARBA00006139"/>
    </source>
</evidence>
<dbReference type="Pfam" id="PF01252">
    <property type="entry name" value="Peptidase_A8"/>
    <property type="match status" value="1"/>
</dbReference>
<dbReference type="EC" id="3.4.23.36" evidence="9"/>
<feature type="active site" evidence="9">
    <location>
        <position position="195"/>
    </location>
</feature>
<proteinExistence type="inferred from homology"/>
<evidence type="ECO:0000256" key="10">
    <source>
        <dbReference type="RuleBase" id="RU004181"/>
    </source>
</evidence>
<evidence type="ECO:0000256" key="7">
    <source>
        <dbReference type="ARBA" id="ARBA00022989"/>
    </source>
</evidence>
<organism evidence="12 13">
    <name type="scientific">Candidatus Protofrankia californiensis</name>
    <dbReference type="NCBI Taxonomy" id="1839754"/>
    <lineage>
        <taxon>Bacteria</taxon>
        <taxon>Bacillati</taxon>
        <taxon>Actinomycetota</taxon>
        <taxon>Actinomycetes</taxon>
        <taxon>Frankiales</taxon>
        <taxon>Frankiaceae</taxon>
        <taxon>Protofrankia</taxon>
    </lineage>
</organism>
<evidence type="ECO:0000256" key="5">
    <source>
        <dbReference type="ARBA" id="ARBA00022750"/>
    </source>
</evidence>
<comment type="function">
    <text evidence="9">This protein specifically catalyzes the removal of signal peptides from prolipoproteins.</text>
</comment>
<evidence type="ECO:0000256" key="11">
    <source>
        <dbReference type="SAM" id="MobiDB-lite"/>
    </source>
</evidence>
<evidence type="ECO:0000256" key="2">
    <source>
        <dbReference type="ARBA" id="ARBA00022475"/>
    </source>
</evidence>
<dbReference type="InterPro" id="IPR001872">
    <property type="entry name" value="Peptidase_A8"/>
</dbReference>
<comment type="catalytic activity">
    <reaction evidence="9">
        <text>Release of signal peptides from bacterial membrane prolipoproteins. Hydrolyzes -Xaa-Yaa-Zaa-|-(S,diacylglyceryl)Cys-, in which Xaa is hydrophobic (preferably Leu), and Yaa (Ala or Ser) and Zaa (Gly or Ala) have small, neutral side chains.</text>
        <dbReference type="EC" id="3.4.23.36"/>
    </reaction>
</comment>
<feature type="transmembrane region" description="Helical" evidence="9">
    <location>
        <begin position="149"/>
        <end position="169"/>
    </location>
</feature>
<keyword evidence="6 9" id="KW-0378">Hydrolase</keyword>
<keyword evidence="8 9" id="KW-0472">Membrane</keyword>
<feature type="region of interest" description="Disordered" evidence="11">
    <location>
        <begin position="218"/>
        <end position="247"/>
    </location>
</feature>
<dbReference type="GO" id="GO:0005886">
    <property type="term" value="C:plasma membrane"/>
    <property type="evidence" value="ECO:0007669"/>
    <property type="project" value="UniProtKB-SubCell"/>
</dbReference>
<dbReference type="PANTHER" id="PTHR33695:SF1">
    <property type="entry name" value="LIPOPROTEIN SIGNAL PEPTIDASE"/>
    <property type="match status" value="1"/>
</dbReference>
<dbReference type="PROSITE" id="PS00855">
    <property type="entry name" value="SPASE_II"/>
    <property type="match status" value="1"/>
</dbReference>
<keyword evidence="2 9" id="KW-1003">Cell membrane</keyword>
<dbReference type="HAMAP" id="MF_00161">
    <property type="entry name" value="LspA"/>
    <property type="match status" value="1"/>
</dbReference>
<feature type="active site" evidence="9">
    <location>
        <position position="181"/>
    </location>
</feature>
<dbReference type="PANTHER" id="PTHR33695">
    <property type="entry name" value="LIPOPROTEIN SIGNAL PEPTIDASE"/>
    <property type="match status" value="1"/>
</dbReference>
<keyword evidence="13" id="KW-1185">Reference proteome</keyword>
<evidence type="ECO:0000313" key="12">
    <source>
        <dbReference type="EMBL" id="SBW25681.1"/>
    </source>
</evidence>
<feature type="compositionally biased region" description="Low complexity" evidence="11">
    <location>
        <begin position="235"/>
        <end position="247"/>
    </location>
</feature>
<feature type="transmembrane region" description="Helical" evidence="9">
    <location>
        <begin position="66"/>
        <end position="92"/>
    </location>
</feature>
<keyword evidence="5 9" id="KW-0064">Aspartyl protease</keyword>
<feature type="compositionally biased region" description="Low complexity" evidence="11">
    <location>
        <begin position="25"/>
        <end position="40"/>
    </location>
</feature>
<dbReference type="EMBL" id="FLUV01001939">
    <property type="protein sequence ID" value="SBW25681.1"/>
    <property type="molecule type" value="Genomic_DNA"/>
</dbReference>
<feature type="compositionally biased region" description="Basic and acidic residues" evidence="11">
    <location>
        <begin position="218"/>
        <end position="234"/>
    </location>
</feature>
<feature type="transmembrane region" description="Helical" evidence="9">
    <location>
        <begin position="189"/>
        <end position="210"/>
    </location>
</feature>
<feature type="compositionally biased region" description="Gly residues" evidence="11">
    <location>
        <begin position="8"/>
        <end position="24"/>
    </location>
</feature>
<evidence type="ECO:0000256" key="4">
    <source>
        <dbReference type="ARBA" id="ARBA00022692"/>
    </source>
</evidence>
<feature type="transmembrane region" description="Helical" evidence="9">
    <location>
        <begin position="112"/>
        <end position="137"/>
    </location>
</feature>
<evidence type="ECO:0000256" key="3">
    <source>
        <dbReference type="ARBA" id="ARBA00022670"/>
    </source>
</evidence>
<protein>
    <recommendedName>
        <fullName evidence="9">Lipoprotein signal peptidase</fullName>
        <ecNumber evidence="9">3.4.23.36</ecNumber>
    </recommendedName>
    <alternativeName>
        <fullName evidence="9">Prolipoprotein signal peptidase</fullName>
    </alternativeName>
    <alternativeName>
        <fullName evidence="9">Signal peptidase II</fullName>
        <shortName evidence="9">SPase II</shortName>
    </alternativeName>
</protein>
<sequence length="247" mass="25270">MWETSSTGGTGGDVTAGAESGGPVPGLDDPGAPDPDASPAHEGNRINRSRTNRGEPQPVRRSPRAVATLAGAGLAVVTIDVVTKIVAVAHLSNRAPVDLVPGLLDLRLTRNPGAAFSLAGGATVLFSIVALVVVVVIARTARTLKSLPWAVVLGLLLGGALGNLTDRIFRAPAPLRGHVVDWIHLHHWPVFNIADSAIVIGGVLAVILGARGVGLDGQRDDLDGPEGSEGRRGPDGQQAAGAGDRDR</sequence>
<reference evidence="13" key="1">
    <citation type="submission" date="2016-02" db="EMBL/GenBank/DDBJ databases">
        <authorList>
            <person name="Wibberg D."/>
        </authorList>
    </citation>
    <scope>NUCLEOTIDE SEQUENCE [LARGE SCALE GENOMIC DNA]</scope>
</reference>
<evidence type="ECO:0000256" key="9">
    <source>
        <dbReference type="HAMAP-Rule" id="MF_00161"/>
    </source>
</evidence>
<keyword evidence="4 9" id="KW-0812">Transmembrane</keyword>
<dbReference type="GO" id="GO:0006508">
    <property type="term" value="P:proteolysis"/>
    <property type="evidence" value="ECO:0007669"/>
    <property type="project" value="UniProtKB-KW"/>
</dbReference>
<dbReference type="Proteomes" id="UP000199013">
    <property type="component" value="Unassembled WGS sequence"/>
</dbReference>
<dbReference type="GO" id="GO:0004190">
    <property type="term" value="F:aspartic-type endopeptidase activity"/>
    <property type="evidence" value="ECO:0007669"/>
    <property type="project" value="UniProtKB-UniRule"/>
</dbReference>
<gene>
    <name evidence="9" type="primary">lspA</name>
    <name evidence="12" type="ORF">FDG2_4645</name>
</gene>
<dbReference type="PRINTS" id="PR00781">
    <property type="entry name" value="LIPOSIGPTASE"/>
</dbReference>
<accession>A0A1C3P794</accession>
<keyword evidence="12" id="KW-0449">Lipoprotein</keyword>